<name>A0A3R9P790_9BACT</name>
<dbReference type="RefSeq" id="WP_125434765.1">
    <property type="nucleotide sequence ID" value="NZ_RWIU01000001.1"/>
</dbReference>
<gene>
    <name evidence="3" type="ORF">EI293_00775</name>
</gene>
<evidence type="ECO:0000313" key="3">
    <source>
        <dbReference type="EMBL" id="RSK45736.1"/>
    </source>
</evidence>
<accession>A0A3R9P790</accession>
<dbReference type="OrthoDB" id="952442at2"/>
<keyword evidence="4" id="KW-1185">Reference proteome</keyword>
<dbReference type="Proteomes" id="UP000270291">
    <property type="component" value="Unassembled WGS sequence"/>
</dbReference>
<evidence type="ECO:0000256" key="1">
    <source>
        <dbReference type="SAM" id="SignalP"/>
    </source>
</evidence>
<sequence>MKKLLLSIVFLLAAIDLSAQTNFVPGYVVTLSGDTLRGEVDYRGAQRSARQARFRTAAGAEVTEYTPAQIRGYGFPRVRLYESHKIITDTASQRQQYFLEILAAGKASVYSFRDGADKERYYLGVAAEPVVELVQRTVRVQQDNQFVSEEQFIYRNTLATAFQDCPAVQRYILRLPLRAQALADLVTRYNNCSASEVPRNTNMGQRPKDHLTLLVLAGAGTSTLSITGSSFNSDGKYAGSVDPLVGLGVNLTIPAVSEKLSLQLEAYYHAQEYTVYSSSGTGNGAASAPLTLSYIRMPLILRYTARKGKVRPYLQLGFGGGFALEEKSHLYLFPTFTINPTGVGLVVDRTIRRFELLGTGGIGLRIGKEGQRKLGVEARLERGNGFSTVTGTTTAVTRIFGLLSYDLTK</sequence>
<dbReference type="EMBL" id="RWIU01000001">
    <property type="protein sequence ID" value="RSK45736.1"/>
    <property type="molecule type" value="Genomic_DNA"/>
</dbReference>
<protein>
    <submittedName>
        <fullName evidence="3">PorT family protein</fullName>
    </submittedName>
</protein>
<feature type="domain" description="Outer membrane protein beta-barrel" evidence="2">
    <location>
        <begin position="229"/>
        <end position="383"/>
    </location>
</feature>
<keyword evidence="1" id="KW-0732">Signal</keyword>
<feature type="chain" id="PRO_5018773565" evidence="1">
    <location>
        <begin position="20"/>
        <end position="409"/>
    </location>
</feature>
<reference evidence="3 4" key="1">
    <citation type="submission" date="2018-12" db="EMBL/GenBank/DDBJ databases">
        <authorList>
            <person name="Feng G."/>
            <person name="Zhu H."/>
        </authorList>
    </citation>
    <scope>NUCLEOTIDE SEQUENCE [LARGE SCALE GENOMIC DNA]</scope>
    <source>
        <strain evidence="3 4">LMG 26000</strain>
    </source>
</reference>
<dbReference type="InterPro" id="IPR025665">
    <property type="entry name" value="Beta-barrel_OMP_2"/>
</dbReference>
<evidence type="ECO:0000313" key="4">
    <source>
        <dbReference type="Proteomes" id="UP000270291"/>
    </source>
</evidence>
<dbReference type="Pfam" id="PF13568">
    <property type="entry name" value="OMP_b-brl_2"/>
    <property type="match status" value="1"/>
</dbReference>
<organism evidence="3 4">
    <name type="scientific">Hymenobacter perfusus</name>
    <dbReference type="NCBI Taxonomy" id="1236770"/>
    <lineage>
        <taxon>Bacteria</taxon>
        <taxon>Pseudomonadati</taxon>
        <taxon>Bacteroidota</taxon>
        <taxon>Cytophagia</taxon>
        <taxon>Cytophagales</taxon>
        <taxon>Hymenobacteraceae</taxon>
        <taxon>Hymenobacter</taxon>
    </lineage>
</organism>
<comment type="caution">
    <text evidence="3">The sequence shown here is derived from an EMBL/GenBank/DDBJ whole genome shotgun (WGS) entry which is preliminary data.</text>
</comment>
<evidence type="ECO:0000259" key="2">
    <source>
        <dbReference type="Pfam" id="PF13568"/>
    </source>
</evidence>
<feature type="signal peptide" evidence="1">
    <location>
        <begin position="1"/>
        <end position="19"/>
    </location>
</feature>
<proteinExistence type="predicted"/>
<dbReference type="AlphaFoldDB" id="A0A3R9P790"/>